<dbReference type="EMBL" id="SHBP01000010">
    <property type="protein sequence ID" value="RZO19564.1"/>
    <property type="molecule type" value="Genomic_DNA"/>
</dbReference>
<evidence type="ECO:0000313" key="3">
    <source>
        <dbReference type="Proteomes" id="UP000315889"/>
    </source>
</evidence>
<keyword evidence="1" id="KW-0732">Signal</keyword>
<evidence type="ECO:0000313" key="2">
    <source>
        <dbReference type="EMBL" id="RZO19564.1"/>
    </source>
</evidence>
<accession>A0A520MED5</accession>
<dbReference type="InterPro" id="IPR010281">
    <property type="entry name" value="DUF885"/>
</dbReference>
<proteinExistence type="predicted"/>
<feature type="chain" id="PRO_5022166836" evidence="1">
    <location>
        <begin position="29"/>
        <end position="771"/>
    </location>
</feature>
<protein>
    <submittedName>
        <fullName evidence="2">DUF885 family protein</fullName>
    </submittedName>
</protein>
<reference evidence="2 3" key="1">
    <citation type="submission" date="2019-02" db="EMBL/GenBank/DDBJ databases">
        <title>Prokaryotic population dynamics and viral predation in marine succession experiment using metagenomics: the confinement effect.</title>
        <authorList>
            <person name="Haro-Moreno J.M."/>
            <person name="Rodriguez-Valera F."/>
            <person name="Lopez-Perez M."/>
        </authorList>
    </citation>
    <scope>NUCLEOTIDE SEQUENCE [LARGE SCALE GENOMIC DNA]</scope>
    <source>
        <strain evidence="2">MED-G170</strain>
    </source>
</reference>
<evidence type="ECO:0000256" key="1">
    <source>
        <dbReference type="SAM" id="SignalP"/>
    </source>
</evidence>
<sequence length="771" mass="85959">MIIKSGKISTIVAIVGIATSLMSASVGALDSNQDKFFDSIRAHCGKAFSGSVEDSSNSTAYTGRKFVLHIRDCSNTQIKMPLHVDDNSSRILVLTKRDGSIELQHDHRHADGSSDALTLYGGYSSADSTGNVTNFPESVESIEITKAHAPNRTYPSVWSIILSSEDITYQVVRPGRTIKSNFKFTDMVAHPPKAWDLSTPISTIAPSEQLLDLSGRFLTLTETNDDFLRGRSGSIERTLPDRSYSGVKQASYQAGQLLQEFNAIALHKLSHEDTLTAALLKRDLELLAEASEHHWLFFDVTAYNGGYVMSSELVSALNSIDLAVPDGVEHYLSLFTDAGRFIDELTNKLQGQRQRGILLPKAAIPKIRSLYSGVRESLEELTRVDSSRLKSVTPDLAQYLEDETASVLHKVLSPALDRLLDELGDDYMAQAPKAAGLYQYPGGDAYYQYLIQRETSLDLTPDQIHQMGLLAMEDVHKQMQAIRQKLGFTGTAVEFHKQLTNVKRLYDDSPEEVEQRYLAYVDRIKPHLAKYFSKKPQKPYGVKRASPMAELSMAAGYYSGGATGEPGYYYYNGSNLDSSSMISAGFLIYHELVPGHHFHLSLVKENQQLSVYRRGIRMNAFTEGWANYAAHLALEMGMLDDPYDHYGFLLSHAFISARLVLDTGLNHKGWSLDKASRYMLENTVSSESQVVSEVLRYAVNSPAQALTYKLGYDKILGLRQTYKEALGEHFELKKFHSAMLSSGTLSMPVLEQHIQWFIEEELKKSTVTAND</sequence>
<gene>
    <name evidence="2" type="ORF">EVB03_07540</name>
</gene>
<dbReference type="PANTHER" id="PTHR33361:SF2">
    <property type="entry name" value="DUF885 DOMAIN-CONTAINING PROTEIN"/>
    <property type="match status" value="1"/>
</dbReference>
<dbReference type="Pfam" id="PF05960">
    <property type="entry name" value="DUF885"/>
    <property type="match status" value="1"/>
</dbReference>
<name>A0A520MED5_9GAMM</name>
<dbReference type="AlphaFoldDB" id="A0A520MED5"/>
<dbReference type="Proteomes" id="UP000315889">
    <property type="component" value="Unassembled WGS sequence"/>
</dbReference>
<dbReference type="PANTHER" id="PTHR33361">
    <property type="entry name" value="GLR0591 PROTEIN"/>
    <property type="match status" value="1"/>
</dbReference>
<organism evidence="2 3">
    <name type="scientific">SAR92 clade bacterium</name>
    <dbReference type="NCBI Taxonomy" id="2315479"/>
    <lineage>
        <taxon>Bacteria</taxon>
        <taxon>Pseudomonadati</taxon>
        <taxon>Pseudomonadota</taxon>
        <taxon>Gammaproteobacteria</taxon>
        <taxon>Cellvibrionales</taxon>
        <taxon>Porticoccaceae</taxon>
        <taxon>SAR92 clade</taxon>
    </lineage>
</organism>
<feature type="signal peptide" evidence="1">
    <location>
        <begin position="1"/>
        <end position="28"/>
    </location>
</feature>
<comment type="caution">
    <text evidence="2">The sequence shown here is derived from an EMBL/GenBank/DDBJ whole genome shotgun (WGS) entry which is preliminary data.</text>
</comment>